<feature type="region of interest" description="Disordered" evidence="1">
    <location>
        <begin position="112"/>
        <end position="144"/>
    </location>
</feature>
<evidence type="ECO:0000313" key="4">
    <source>
        <dbReference type="Proteomes" id="UP000316304"/>
    </source>
</evidence>
<evidence type="ECO:0008006" key="5">
    <source>
        <dbReference type="Google" id="ProtNLM"/>
    </source>
</evidence>
<feature type="signal peptide" evidence="2">
    <location>
        <begin position="1"/>
        <end position="23"/>
    </location>
</feature>
<feature type="compositionally biased region" description="Acidic residues" evidence="1">
    <location>
        <begin position="135"/>
        <end position="144"/>
    </location>
</feature>
<accession>A0A5C6CIG5</accession>
<evidence type="ECO:0000256" key="1">
    <source>
        <dbReference type="SAM" id="MobiDB-lite"/>
    </source>
</evidence>
<sequence length="144" mass="14682" precursor="true">MQFRSIQMLMVPAILASLSLGLAGCTPSNEMATVPVTGKVTYKGQPLPSGSVIFIASGAGPTADANIGPDGEYSLGTYSESDGVPPGEYNVMVVAMTGEDSIDAEAATGSTSLIPSRYSDPSKSGLTASVKAGEDNEINFDLAE</sequence>
<proteinExistence type="predicted"/>
<feature type="compositionally biased region" description="Polar residues" evidence="1">
    <location>
        <begin position="112"/>
        <end position="127"/>
    </location>
</feature>
<dbReference type="Proteomes" id="UP000316304">
    <property type="component" value="Unassembled WGS sequence"/>
</dbReference>
<dbReference type="PROSITE" id="PS51257">
    <property type="entry name" value="PROKAR_LIPOPROTEIN"/>
    <property type="match status" value="1"/>
</dbReference>
<dbReference type="EMBL" id="SJPT01000003">
    <property type="protein sequence ID" value="TWU24390.1"/>
    <property type="molecule type" value="Genomic_DNA"/>
</dbReference>
<dbReference type="AlphaFoldDB" id="A0A5C6CIG5"/>
<protein>
    <recommendedName>
        <fullName evidence="5">Carboxypeptidase regulatory-like domain-containing protein</fullName>
    </recommendedName>
</protein>
<feature type="chain" id="PRO_5022843241" description="Carboxypeptidase regulatory-like domain-containing protein" evidence="2">
    <location>
        <begin position="24"/>
        <end position="144"/>
    </location>
</feature>
<organism evidence="3 4">
    <name type="scientific">Novipirellula galeiformis</name>
    <dbReference type="NCBI Taxonomy" id="2528004"/>
    <lineage>
        <taxon>Bacteria</taxon>
        <taxon>Pseudomonadati</taxon>
        <taxon>Planctomycetota</taxon>
        <taxon>Planctomycetia</taxon>
        <taxon>Pirellulales</taxon>
        <taxon>Pirellulaceae</taxon>
        <taxon>Novipirellula</taxon>
    </lineage>
</organism>
<keyword evidence="4" id="KW-1185">Reference proteome</keyword>
<dbReference type="RefSeq" id="WP_146594566.1">
    <property type="nucleotide sequence ID" value="NZ_SJPT01000003.1"/>
</dbReference>
<keyword evidence="2" id="KW-0732">Signal</keyword>
<comment type="caution">
    <text evidence="3">The sequence shown here is derived from an EMBL/GenBank/DDBJ whole genome shotgun (WGS) entry which is preliminary data.</text>
</comment>
<gene>
    <name evidence="3" type="ORF">Pla52o_23170</name>
</gene>
<name>A0A5C6CIG5_9BACT</name>
<evidence type="ECO:0000313" key="3">
    <source>
        <dbReference type="EMBL" id="TWU24390.1"/>
    </source>
</evidence>
<reference evidence="3 4" key="1">
    <citation type="submission" date="2019-02" db="EMBL/GenBank/DDBJ databases">
        <title>Deep-cultivation of Planctomycetes and their phenomic and genomic characterization uncovers novel biology.</title>
        <authorList>
            <person name="Wiegand S."/>
            <person name="Jogler M."/>
            <person name="Boedeker C."/>
            <person name="Pinto D."/>
            <person name="Vollmers J."/>
            <person name="Rivas-Marin E."/>
            <person name="Kohn T."/>
            <person name="Peeters S.H."/>
            <person name="Heuer A."/>
            <person name="Rast P."/>
            <person name="Oberbeckmann S."/>
            <person name="Bunk B."/>
            <person name="Jeske O."/>
            <person name="Meyerdierks A."/>
            <person name="Storesund J.E."/>
            <person name="Kallscheuer N."/>
            <person name="Luecker S."/>
            <person name="Lage O.M."/>
            <person name="Pohl T."/>
            <person name="Merkel B.J."/>
            <person name="Hornburger P."/>
            <person name="Mueller R.-W."/>
            <person name="Bruemmer F."/>
            <person name="Labrenz M."/>
            <person name="Spormann A.M."/>
            <person name="Op Den Camp H."/>
            <person name="Overmann J."/>
            <person name="Amann R."/>
            <person name="Jetten M.S.M."/>
            <person name="Mascher T."/>
            <person name="Medema M.H."/>
            <person name="Devos D.P."/>
            <person name="Kaster A.-K."/>
            <person name="Ovreas L."/>
            <person name="Rohde M."/>
            <person name="Galperin M.Y."/>
            <person name="Jogler C."/>
        </authorList>
    </citation>
    <scope>NUCLEOTIDE SEQUENCE [LARGE SCALE GENOMIC DNA]</scope>
    <source>
        <strain evidence="3 4">Pla52o</strain>
    </source>
</reference>
<dbReference type="OrthoDB" id="291697at2"/>
<evidence type="ECO:0000256" key="2">
    <source>
        <dbReference type="SAM" id="SignalP"/>
    </source>
</evidence>